<dbReference type="Gene3D" id="3.20.20.80">
    <property type="entry name" value="Glycosidases"/>
    <property type="match status" value="1"/>
</dbReference>
<name>A0ABY6JC11_9BACT</name>
<keyword evidence="3" id="KW-0624">Polysaccharide degradation</keyword>
<reference evidence="3" key="1">
    <citation type="submission" date="2022-10" db="EMBL/GenBank/DDBJ databases">
        <title>Chitinophaga sp. nov., isolated from soil.</title>
        <authorList>
            <person name="Jeon C.O."/>
        </authorList>
    </citation>
    <scope>NUCLEOTIDE SEQUENCE</scope>
    <source>
        <strain evidence="3">R8</strain>
    </source>
</reference>
<dbReference type="Pfam" id="PF14587">
    <property type="entry name" value="Glyco_hydr_30_2"/>
    <property type="match status" value="1"/>
</dbReference>
<dbReference type="GO" id="GO:0016798">
    <property type="term" value="F:hydrolase activity, acting on glycosyl bonds"/>
    <property type="evidence" value="ECO:0007669"/>
    <property type="project" value="UniProtKB-KW"/>
</dbReference>
<feature type="chain" id="PRO_5045150562" evidence="1">
    <location>
        <begin position="19"/>
        <end position="497"/>
    </location>
</feature>
<evidence type="ECO:0000259" key="2">
    <source>
        <dbReference type="Pfam" id="PF14587"/>
    </source>
</evidence>
<dbReference type="Gene3D" id="2.60.40.1180">
    <property type="entry name" value="Golgi alpha-mannosidase II"/>
    <property type="match status" value="1"/>
</dbReference>
<protein>
    <submittedName>
        <fullName evidence="3">Xylanase</fullName>
    </submittedName>
</protein>
<dbReference type="InterPro" id="IPR013780">
    <property type="entry name" value="Glyco_hydro_b"/>
</dbReference>
<dbReference type="PANTHER" id="PTHR42767:SF1">
    <property type="entry name" value="ENDO-BETA-1,6-GALACTANASE-LIKE DOMAIN-CONTAINING PROTEIN"/>
    <property type="match status" value="1"/>
</dbReference>
<dbReference type="GO" id="GO:0045493">
    <property type="term" value="P:xylan catabolic process"/>
    <property type="evidence" value="ECO:0007669"/>
    <property type="project" value="UniProtKB-KW"/>
</dbReference>
<organism evidence="3 4">
    <name type="scientific">Chitinophaga horti</name>
    <dbReference type="NCBI Taxonomy" id="2920382"/>
    <lineage>
        <taxon>Bacteria</taxon>
        <taxon>Pseudomonadati</taxon>
        <taxon>Bacteroidota</taxon>
        <taxon>Chitinophagia</taxon>
        <taxon>Chitinophagales</taxon>
        <taxon>Chitinophagaceae</taxon>
        <taxon>Chitinophaga</taxon>
    </lineage>
</organism>
<proteinExistence type="predicted"/>
<sequence length="497" mass="55211">MMVRFILAACLLPTLLKAQTPLKLTIDEHKTYQVIHNFGASDAWACQFTGNWPDAQRNQMADWLFSLDTTANGQPKGIGLTMWRMNLGAGSTQQGRESGIRDEWRRAESFLEADGSYNWNRQSAQQWFLTAAKQRGVPYFLAFFNSPPVTLTKNHKAFADKGVCNIDSSQFKAFATYTTDVLKGLQRKTGIRFDFISPVNEPQWDWSDGGQEGSPYTNREISSLVKQLAAQLKQQRLNTKIIVPEAGHIKYLLEDDDKPGRGNQVNDLLKPGSANDVSYLPQVARVAAAHSYFSTSPYEKGVALRQRVKEGVAAVKGLDFWQSEYCILGDNDGDINGSRRDTGITAALYVARTIHTDLAIANATAWQWWLAISAYDYKDGLIYVEKKKDGGWLQSSNMLWAMGNYSRFVRPGMQRIDVQLPGAEKDLYVSAWKNKKARQTVVVIVNAGKTAKRIDTGTNAAVTYTTSANAALAKANVGSVLEVAPESIVTLVINNKK</sequence>
<keyword evidence="4" id="KW-1185">Reference proteome</keyword>
<dbReference type="Proteomes" id="UP001162741">
    <property type="component" value="Chromosome"/>
</dbReference>
<dbReference type="SUPFAM" id="SSF51445">
    <property type="entry name" value="(Trans)glycosidases"/>
    <property type="match status" value="1"/>
</dbReference>
<gene>
    <name evidence="3" type="ORF">MKQ68_12040</name>
</gene>
<keyword evidence="3" id="KW-0326">Glycosidase</keyword>
<feature type="domain" description="Endo-beta-1,6-galactanase-like" evidence="2">
    <location>
        <begin position="23"/>
        <end position="383"/>
    </location>
</feature>
<evidence type="ECO:0000313" key="3">
    <source>
        <dbReference type="EMBL" id="UYQ95831.1"/>
    </source>
</evidence>
<dbReference type="EMBL" id="CP107006">
    <property type="protein sequence ID" value="UYQ95831.1"/>
    <property type="molecule type" value="Genomic_DNA"/>
</dbReference>
<dbReference type="InterPro" id="IPR039743">
    <property type="entry name" value="6GAL/EXGAL"/>
</dbReference>
<dbReference type="InterPro" id="IPR017853">
    <property type="entry name" value="GH"/>
</dbReference>
<dbReference type="InterPro" id="IPR039514">
    <property type="entry name" value="6GAL-like"/>
</dbReference>
<feature type="signal peptide" evidence="1">
    <location>
        <begin position="1"/>
        <end position="18"/>
    </location>
</feature>
<accession>A0ABY6JC11</accession>
<keyword evidence="1" id="KW-0732">Signal</keyword>
<keyword evidence="3" id="KW-0858">Xylan degradation</keyword>
<evidence type="ECO:0000313" key="4">
    <source>
        <dbReference type="Proteomes" id="UP001162741"/>
    </source>
</evidence>
<dbReference type="RefSeq" id="WP_264283508.1">
    <property type="nucleotide sequence ID" value="NZ_CP107006.1"/>
</dbReference>
<evidence type="ECO:0000256" key="1">
    <source>
        <dbReference type="SAM" id="SignalP"/>
    </source>
</evidence>
<dbReference type="PANTHER" id="PTHR42767">
    <property type="entry name" value="ENDO-BETA-1,6-GALACTANASE"/>
    <property type="match status" value="1"/>
</dbReference>
<keyword evidence="3" id="KW-0378">Hydrolase</keyword>
<keyword evidence="3" id="KW-0119">Carbohydrate metabolism</keyword>